<protein>
    <recommendedName>
        <fullName evidence="1">Reverse transcriptase domain-containing protein</fullName>
    </recommendedName>
</protein>
<dbReference type="Proteomes" id="UP001333110">
    <property type="component" value="Unassembled WGS sequence"/>
</dbReference>
<dbReference type="PROSITE" id="PS50878">
    <property type="entry name" value="RT_POL"/>
    <property type="match status" value="1"/>
</dbReference>
<dbReference type="InterPro" id="IPR043502">
    <property type="entry name" value="DNA/RNA_pol_sf"/>
</dbReference>
<organism evidence="2 3">
    <name type="scientific">Mycteria americana</name>
    <name type="common">Wood stork</name>
    <dbReference type="NCBI Taxonomy" id="33587"/>
    <lineage>
        <taxon>Eukaryota</taxon>
        <taxon>Metazoa</taxon>
        <taxon>Chordata</taxon>
        <taxon>Craniata</taxon>
        <taxon>Vertebrata</taxon>
        <taxon>Euteleostomi</taxon>
        <taxon>Archelosauria</taxon>
        <taxon>Archosauria</taxon>
        <taxon>Dinosauria</taxon>
        <taxon>Saurischia</taxon>
        <taxon>Theropoda</taxon>
        <taxon>Coelurosauria</taxon>
        <taxon>Aves</taxon>
        <taxon>Neognathae</taxon>
        <taxon>Neoaves</taxon>
        <taxon>Aequornithes</taxon>
        <taxon>Ciconiiformes</taxon>
        <taxon>Ciconiidae</taxon>
        <taxon>Mycteria</taxon>
    </lineage>
</organism>
<name>A0AAN7NU85_MYCAM</name>
<dbReference type="PANTHER" id="PTHR33332">
    <property type="entry name" value="REVERSE TRANSCRIPTASE DOMAIN-CONTAINING PROTEIN"/>
    <property type="match status" value="1"/>
</dbReference>
<dbReference type="CDD" id="cd01650">
    <property type="entry name" value="RT_nLTR_like"/>
    <property type="match status" value="1"/>
</dbReference>
<gene>
    <name evidence="2" type="ORF">QYF61_018945</name>
</gene>
<dbReference type="EMBL" id="JAUNZN010000001">
    <property type="protein sequence ID" value="KAK4831747.1"/>
    <property type="molecule type" value="Genomic_DNA"/>
</dbReference>
<dbReference type="InterPro" id="IPR000477">
    <property type="entry name" value="RT_dom"/>
</dbReference>
<sequence>MKFNKSKCQILHLGQGNHGYTYKLGDERLESSPVERGLGVWVDGKLNVSQQCTLVAKRANCVLGEVILPLCTALVRPHLEYCVQFWVPQYKKDIKLLECVQRRVTNMVKGLEGKEWLRSLGLFSLEKRILRRDLIAVYNFLKGGSRGGGADLLFLVTSDRTRGNGMKLRQGKFRLDIRKRFFTERVAGHWNRVPREVVMAPSLSEFKEHLKGQATQEDYKDVVALGREKIRRSKAQLELNLATDIKDNLKRFYKYISNKRRAKENLHPLLEDTGRNIVTKDEEKAELLNAFFASVFNSQTSCSLSTEPPELEDREVPVDWTLVNVMPIYKKGRKEDLGNYRPVSLTLVPGKVMEQIILSAIMQHVQDNQVIRLSQHGFMKGRSCLTNLIFFYDKVTHLVDEGKAVDVVYLDFSKDFDTVSHSILLEKLSAHGLDRCTLHWVKNWLNGWAQRVVVNGVYSSWQPVTSGVPQGSVLGPVLFNIFINDLDEGIECTLSKFADDTKVGRSVDLLEGRKALQRDLDRLD</sequence>
<evidence type="ECO:0000313" key="3">
    <source>
        <dbReference type="Proteomes" id="UP001333110"/>
    </source>
</evidence>
<evidence type="ECO:0000313" key="2">
    <source>
        <dbReference type="EMBL" id="KAK4831747.1"/>
    </source>
</evidence>
<reference evidence="2 3" key="1">
    <citation type="journal article" date="2023" name="J. Hered.">
        <title>Chromosome-level genome of the wood stork (Mycteria americana) provides insight into avian chromosome evolution.</title>
        <authorList>
            <person name="Flamio R. Jr."/>
            <person name="Ramstad K.M."/>
        </authorList>
    </citation>
    <scope>NUCLEOTIDE SEQUENCE [LARGE SCALE GENOMIC DNA]</scope>
    <source>
        <strain evidence="2">JAX WOST 10</strain>
    </source>
</reference>
<feature type="domain" description="Reverse transcriptase" evidence="1">
    <location>
        <begin position="309"/>
        <end position="524"/>
    </location>
</feature>
<evidence type="ECO:0000259" key="1">
    <source>
        <dbReference type="PROSITE" id="PS50878"/>
    </source>
</evidence>
<proteinExistence type="predicted"/>
<accession>A0AAN7NU85</accession>
<dbReference type="Pfam" id="PF00078">
    <property type="entry name" value="RVT_1"/>
    <property type="match status" value="1"/>
</dbReference>
<comment type="caution">
    <text evidence="2">The sequence shown here is derived from an EMBL/GenBank/DDBJ whole genome shotgun (WGS) entry which is preliminary data.</text>
</comment>
<dbReference type="SUPFAM" id="SSF56672">
    <property type="entry name" value="DNA/RNA polymerases"/>
    <property type="match status" value="1"/>
</dbReference>
<dbReference type="AlphaFoldDB" id="A0AAN7NU85"/>
<keyword evidence="3" id="KW-1185">Reference proteome</keyword>